<organism evidence="2 3">
    <name type="scientific">Rattus norvegicus</name>
    <name type="common">Rat</name>
    <dbReference type="NCBI Taxonomy" id="10116"/>
    <lineage>
        <taxon>Eukaryota</taxon>
        <taxon>Metazoa</taxon>
        <taxon>Chordata</taxon>
        <taxon>Craniata</taxon>
        <taxon>Vertebrata</taxon>
        <taxon>Euteleostomi</taxon>
        <taxon>Mammalia</taxon>
        <taxon>Eutheria</taxon>
        <taxon>Euarchontoglires</taxon>
        <taxon>Glires</taxon>
        <taxon>Rodentia</taxon>
        <taxon>Myomorpha</taxon>
        <taxon>Muroidea</taxon>
        <taxon>Muridae</taxon>
        <taxon>Murinae</taxon>
        <taxon>Rattus</taxon>
    </lineage>
</organism>
<evidence type="ECO:0000313" key="3">
    <source>
        <dbReference type="Proteomes" id="UP000002494"/>
    </source>
</evidence>
<dbReference type="GeneTree" id="ENSGT00860000135208"/>
<feature type="transmembrane region" description="Helical" evidence="1">
    <location>
        <begin position="86"/>
        <end position="104"/>
    </location>
</feature>
<gene>
    <name evidence="2" type="primary">AABR07070816.3</name>
</gene>
<keyword evidence="1" id="KW-0812">Transmembrane</keyword>
<accession>A0ABK0LYQ1</accession>
<sequence length="128" mass="15379">MPEEDWKSTMRRMLFQFQLCYGHLDDIPPFLDLLTSLSVHLEQWVFQALFGSRIELLFERLETYHVYIRMEIVVDGIILHIYGLEAFRAFTMFVIVALACSLRIKRNRARALARGLQNPLWWSRRRYI</sequence>
<proteinExistence type="predicted"/>
<keyword evidence="1" id="KW-0472">Membrane</keyword>
<protein>
    <submittedName>
        <fullName evidence="2">Uncharacterized protein</fullName>
    </submittedName>
</protein>
<evidence type="ECO:0000313" key="2">
    <source>
        <dbReference type="Ensembl" id="ENSRNOP00000107639.1"/>
    </source>
</evidence>
<keyword evidence="1" id="KW-1133">Transmembrane helix</keyword>
<dbReference type="Ensembl" id="ENSRNOT00000170909.1">
    <property type="protein sequence ID" value="ENSRNOP00000107639.1"/>
    <property type="gene ID" value="ENSRNOG00000056051.3"/>
</dbReference>
<dbReference type="Proteomes" id="UP000002494">
    <property type="component" value="Chromosome 8"/>
</dbReference>
<reference evidence="2" key="3">
    <citation type="submission" date="2025-09" db="UniProtKB">
        <authorList>
            <consortium name="Ensembl"/>
        </authorList>
    </citation>
    <scope>IDENTIFICATION</scope>
    <source>
        <strain evidence="2">Brown Norway</strain>
    </source>
</reference>
<keyword evidence="3" id="KW-1185">Reference proteome</keyword>
<evidence type="ECO:0000256" key="1">
    <source>
        <dbReference type="SAM" id="Phobius"/>
    </source>
</evidence>
<name>A0ABK0LYQ1_RAT</name>
<reference evidence="2" key="1">
    <citation type="submission" date="2024-01" db="EMBL/GenBank/DDBJ databases">
        <title>GRCr8: a new rat reference genome assembly contstructed from accurate long reads and long range scaffolding.</title>
        <authorList>
            <person name="Doris P.A."/>
            <person name="Kalbfleisch T."/>
            <person name="Li K."/>
            <person name="Howe K."/>
            <person name="Wood J."/>
        </authorList>
    </citation>
    <scope>NUCLEOTIDE SEQUENCE [LARGE SCALE GENOMIC DNA]</scope>
    <source>
        <strain evidence="2">Brown Norway</strain>
    </source>
</reference>
<reference evidence="2" key="2">
    <citation type="submission" date="2025-08" db="UniProtKB">
        <authorList>
            <consortium name="Ensembl"/>
        </authorList>
    </citation>
    <scope>IDENTIFICATION</scope>
    <source>
        <strain evidence="2">Brown Norway</strain>
    </source>
</reference>
<dbReference type="RGD" id="15009932">
    <property type="gene designation" value="AABR07070816.3"/>
</dbReference>